<dbReference type="EMBL" id="JACHHP010000004">
    <property type="protein sequence ID" value="MBB5208879.1"/>
    <property type="molecule type" value="Genomic_DNA"/>
</dbReference>
<evidence type="ECO:0000313" key="4">
    <source>
        <dbReference type="EMBL" id="MBB5208879.1"/>
    </source>
</evidence>
<evidence type="ECO:0000256" key="1">
    <source>
        <dbReference type="ARBA" id="ARBA00022741"/>
    </source>
</evidence>
<evidence type="ECO:0000259" key="3">
    <source>
        <dbReference type="PROSITE" id="PS50893"/>
    </source>
</evidence>
<dbReference type="InterPro" id="IPR017871">
    <property type="entry name" value="ABC_transporter-like_CS"/>
</dbReference>
<dbReference type="PANTHER" id="PTHR43158">
    <property type="entry name" value="SKFA PEPTIDE EXPORT ATP-BINDING PROTEIN SKFE"/>
    <property type="match status" value="1"/>
</dbReference>
<dbReference type="InterPro" id="IPR003439">
    <property type="entry name" value="ABC_transporter-like_ATP-bd"/>
</dbReference>
<dbReference type="InterPro" id="IPR027417">
    <property type="entry name" value="P-loop_NTPase"/>
</dbReference>
<dbReference type="Pfam" id="PF00005">
    <property type="entry name" value="ABC_tran"/>
    <property type="match status" value="1"/>
</dbReference>
<dbReference type="PANTHER" id="PTHR43158:SF2">
    <property type="entry name" value="SKFA PEPTIDE EXPORT ATP-BINDING PROTEIN SKFE"/>
    <property type="match status" value="1"/>
</dbReference>
<sequence>MSDTFPAEDDAPLIELDRASVVRDGVTVLHDVSLRIPLGRHTAILGPNGCGKSSFVKLINRELYPLARGDGPPPARVFGHGRWNIAQLRTRLGLVSADLHGDLAQLRGLDVEDTVLSGLWGSFGVPDHLRVTDTDRARMHAALATMDALALLHRRLATLSAGEARRVLIARALMHRPQALLLDEPTTGLDVASRHRFLQLLRTIAQAGTTLVLVTHHLEEIVPEVRHVVLLRDGRVFAQGSAEAMLTSARMSALFGMALRVVRDGGFFGVVAAG</sequence>
<organism evidence="4 5">
    <name type="scientific">Chiayiivirga flava</name>
    <dbReference type="NCBI Taxonomy" id="659595"/>
    <lineage>
        <taxon>Bacteria</taxon>
        <taxon>Pseudomonadati</taxon>
        <taxon>Pseudomonadota</taxon>
        <taxon>Gammaproteobacteria</taxon>
        <taxon>Lysobacterales</taxon>
        <taxon>Lysobacteraceae</taxon>
        <taxon>Chiayiivirga</taxon>
    </lineage>
</organism>
<evidence type="ECO:0000256" key="2">
    <source>
        <dbReference type="ARBA" id="ARBA00022840"/>
    </source>
</evidence>
<dbReference type="InterPro" id="IPR003593">
    <property type="entry name" value="AAA+_ATPase"/>
</dbReference>
<reference evidence="4 5" key="1">
    <citation type="submission" date="2020-08" db="EMBL/GenBank/DDBJ databases">
        <title>Genomic Encyclopedia of Type Strains, Phase IV (KMG-IV): sequencing the most valuable type-strain genomes for metagenomic binning, comparative biology and taxonomic classification.</title>
        <authorList>
            <person name="Goeker M."/>
        </authorList>
    </citation>
    <scope>NUCLEOTIDE SEQUENCE [LARGE SCALE GENOMIC DNA]</scope>
    <source>
        <strain evidence="4 5">DSM 24163</strain>
    </source>
</reference>
<keyword evidence="1" id="KW-0547">Nucleotide-binding</keyword>
<name>A0A7W8D6L6_9GAMM</name>
<dbReference type="PROSITE" id="PS00211">
    <property type="entry name" value="ABC_TRANSPORTER_1"/>
    <property type="match status" value="1"/>
</dbReference>
<dbReference type="Proteomes" id="UP000521199">
    <property type="component" value="Unassembled WGS sequence"/>
</dbReference>
<keyword evidence="2 4" id="KW-0067">ATP-binding</keyword>
<dbReference type="RefSeq" id="WP_183961427.1">
    <property type="nucleotide sequence ID" value="NZ_JACHHP010000004.1"/>
</dbReference>
<gene>
    <name evidence="4" type="ORF">HNQ52_002429</name>
</gene>
<feature type="domain" description="ABC transporter" evidence="3">
    <location>
        <begin position="14"/>
        <end position="258"/>
    </location>
</feature>
<dbReference type="PROSITE" id="PS50893">
    <property type="entry name" value="ABC_TRANSPORTER_2"/>
    <property type="match status" value="1"/>
</dbReference>
<dbReference type="Gene3D" id="3.40.50.300">
    <property type="entry name" value="P-loop containing nucleotide triphosphate hydrolases"/>
    <property type="match status" value="1"/>
</dbReference>
<dbReference type="SUPFAM" id="SSF52540">
    <property type="entry name" value="P-loop containing nucleoside triphosphate hydrolases"/>
    <property type="match status" value="1"/>
</dbReference>
<accession>A0A7W8D6L6</accession>
<comment type="caution">
    <text evidence="4">The sequence shown here is derived from an EMBL/GenBank/DDBJ whole genome shotgun (WGS) entry which is preliminary data.</text>
</comment>
<dbReference type="AlphaFoldDB" id="A0A7W8D6L6"/>
<dbReference type="SMART" id="SM00382">
    <property type="entry name" value="AAA"/>
    <property type="match status" value="1"/>
</dbReference>
<evidence type="ECO:0000313" key="5">
    <source>
        <dbReference type="Proteomes" id="UP000521199"/>
    </source>
</evidence>
<dbReference type="GO" id="GO:0016887">
    <property type="term" value="F:ATP hydrolysis activity"/>
    <property type="evidence" value="ECO:0007669"/>
    <property type="project" value="InterPro"/>
</dbReference>
<protein>
    <submittedName>
        <fullName evidence="4">Iron complex transport system ATP-binding protein</fullName>
    </submittedName>
</protein>
<keyword evidence="5" id="KW-1185">Reference proteome</keyword>
<proteinExistence type="predicted"/>
<dbReference type="GO" id="GO:0005524">
    <property type="term" value="F:ATP binding"/>
    <property type="evidence" value="ECO:0007669"/>
    <property type="project" value="UniProtKB-KW"/>
</dbReference>